<feature type="domain" description="Tc1-like transposase DDE" evidence="2">
    <location>
        <begin position="3"/>
        <end position="76"/>
    </location>
</feature>
<dbReference type="GO" id="GO:0008168">
    <property type="term" value="F:methyltransferase activity"/>
    <property type="evidence" value="ECO:0007669"/>
    <property type="project" value="UniProtKB-KW"/>
</dbReference>
<proteinExistence type="predicted"/>
<dbReference type="AlphaFoldDB" id="A0A4C1TZJ0"/>
<dbReference type="GO" id="GO:0003676">
    <property type="term" value="F:nucleic acid binding"/>
    <property type="evidence" value="ECO:0007669"/>
    <property type="project" value="InterPro"/>
</dbReference>
<dbReference type="InterPro" id="IPR052709">
    <property type="entry name" value="Transposase-MT_Hybrid"/>
</dbReference>
<evidence type="ECO:0000313" key="3">
    <source>
        <dbReference type="EMBL" id="GBP19348.1"/>
    </source>
</evidence>
<organism evidence="3 4">
    <name type="scientific">Eumeta variegata</name>
    <name type="common">Bagworm moth</name>
    <name type="synonym">Eumeta japonica</name>
    <dbReference type="NCBI Taxonomy" id="151549"/>
    <lineage>
        <taxon>Eukaryota</taxon>
        <taxon>Metazoa</taxon>
        <taxon>Ecdysozoa</taxon>
        <taxon>Arthropoda</taxon>
        <taxon>Hexapoda</taxon>
        <taxon>Insecta</taxon>
        <taxon>Pterygota</taxon>
        <taxon>Neoptera</taxon>
        <taxon>Endopterygota</taxon>
        <taxon>Lepidoptera</taxon>
        <taxon>Glossata</taxon>
        <taxon>Ditrysia</taxon>
        <taxon>Tineoidea</taxon>
        <taxon>Psychidae</taxon>
        <taxon>Oiketicinae</taxon>
        <taxon>Eumeta</taxon>
    </lineage>
</organism>
<evidence type="ECO:0000313" key="4">
    <source>
        <dbReference type="Proteomes" id="UP000299102"/>
    </source>
</evidence>
<gene>
    <name evidence="3" type="primary">SETMAR</name>
    <name evidence="3" type="ORF">EVAR_12389_1</name>
</gene>
<dbReference type="Proteomes" id="UP000299102">
    <property type="component" value="Unassembled WGS sequence"/>
</dbReference>
<feature type="region of interest" description="Disordered" evidence="1">
    <location>
        <begin position="231"/>
        <end position="250"/>
    </location>
</feature>
<dbReference type="InterPro" id="IPR036259">
    <property type="entry name" value="MFS_trans_sf"/>
</dbReference>
<dbReference type="Gene3D" id="3.30.420.10">
    <property type="entry name" value="Ribonuclease H-like superfamily/Ribonuclease H"/>
    <property type="match status" value="1"/>
</dbReference>
<protein>
    <submittedName>
        <fullName evidence="3">Histone-lysine N-methyltransferase SETMAR</fullName>
    </submittedName>
</protein>
<dbReference type="GO" id="GO:0032259">
    <property type="term" value="P:methylation"/>
    <property type="evidence" value="ECO:0007669"/>
    <property type="project" value="UniProtKB-KW"/>
</dbReference>
<dbReference type="EMBL" id="BGZK01000107">
    <property type="protein sequence ID" value="GBP19348.1"/>
    <property type="molecule type" value="Genomic_DNA"/>
</dbReference>
<dbReference type="STRING" id="151549.A0A4C1TZJ0"/>
<dbReference type="InterPro" id="IPR036397">
    <property type="entry name" value="RNaseH_sf"/>
</dbReference>
<dbReference type="OrthoDB" id="8904098at2759"/>
<keyword evidence="3" id="KW-0489">Methyltransferase</keyword>
<comment type="caution">
    <text evidence="3">The sequence shown here is derived from an EMBL/GenBank/DDBJ whole genome shotgun (WGS) entry which is preliminary data.</text>
</comment>
<sequence length="324" mass="37662">MFEEIRKNNRQQRIVLHYDSASCHTSFEITRFLKGQKIELTGYPPYSPDLAPNDFYLFPSTKNKLRGQRFWSRKEAVDAHVLEIFKSEWKKCYNNWFRRMQKCIDHHENNSGLLVKRADFELKGTGFDWTASRVSNLQQPLSHGLNGPAWKTSMRCTREHLFSGASHARSGSEPKWQKQNPNSFVMSVRPPVRMSQAKDRFPRIVIIVILAEFCERFSYSAMRAELELKAGRGAESRTGPGSTLRTDQESKNGCRDWIRIKSKHTEESLSSYMVSGTVAFLTLYLRSKLGYSDDGATEIYHIFSTFVYVFPFWRDSGRQLLREI</sequence>
<name>A0A4C1TZJ0_EUMVA</name>
<accession>A0A4C1TZJ0</accession>
<dbReference type="PANTHER" id="PTHR46060">
    <property type="entry name" value="MARINER MOS1 TRANSPOSASE-LIKE PROTEIN"/>
    <property type="match status" value="1"/>
</dbReference>
<keyword evidence="4" id="KW-1185">Reference proteome</keyword>
<dbReference type="Gene3D" id="1.20.1250.20">
    <property type="entry name" value="MFS general substrate transporter like domains"/>
    <property type="match status" value="1"/>
</dbReference>
<reference evidence="3 4" key="1">
    <citation type="journal article" date="2019" name="Commun. Biol.">
        <title>The bagworm genome reveals a unique fibroin gene that provides high tensile strength.</title>
        <authorList>
            <person name="Kono N."/>
            <person name="Nakamura H."/>
            <person name="Ohtoshi R."/>
            <person name="Tomita M."/>
            <person name="Numata K."/>
            <person name="Arakawa K."/>
        </authorList>
    </citation>
    <scope>NUCLEOTIDE SEQUENCE [LARGE SCALE GENOMIC DNA]</scope>
</reference>
<dbReference type="InterPro" id="IPR038717">
    <property type="entry name" value="Tc1-like_DDE_dom"/>
</dbReference>
<dbReference type="Pfam" id="PF13358">
    <property type="entry name" value="DDE_3"/>
    <property type="match status" value="1"/>
</dbReference>
<evidence type="ECO:0000256" key="1">
    <source>
        <dbReference type="SAM" id="MobiDB-lite"/>
    </source>
</evidence>
<evidence type="ECO:0000259" key="2">
    <source>
        <dbReference type="Pfam" id="PF13358"/>
    </source>
</evidence>
<keyword evidence="3" id="KW-0808">Transferase</keyword>
<dbReference type="PANTHER" id="PTHR46060:SF1">
    <property type="entry name" value="MARINER MOS1 TRANSPOSASE-LIKE PROTEIN"/>
    <property type="match status" value="1"/>
</dbReference>